<dbReference type="Pfam" id="PF10502">
    <property type="entry name" value="Peptidase_S26"/>
    <property type="match status" value="1"/>
</dbReference>
<dbReference type="InterPro" id="IPR000223">
    <property type="entry name" value="Pept_S26A_signal_pept_1"/>
</dbReference>
<dbReference type="PROSITE" id="PS00760">
    <property type="entry name" value="SPASE_I_2"/>
    <property type="match status" value="1"/>
</dbReference>
<reference evidence="11 12" key="1">
    <citation type="submission" date="2023-11" db="EMBL/GenBank/DDBJ databases">
        <authorList>
            <person name="Xu M."/>
            <person name="Jiang T."/>
        </authorList>
    </citation>
    <scope>NUCLEOTIDE SEQUENCE [LARGE SCALE GENOMIC DNA]</scope>
    <source>
        <strain evidence="11 12">SD</strain>
    </source>
</reference>
<dbReference type="PANTHER" id="PTHR43390:SF1">
    <property type="entry name" value="CHLOROPLAST PROCESSING PEPTIDASE"/>
    <property type="match status" value="1"/>
</dbReference>
<dbReference type="InterPro" id="IPR019533">
    <property type="entry name" value="Peptidase_S26"/>
</dbReference>
<dbReference type="Gene3D" id="2.10.109.10">
    <property type="entry name" value="Umud Fragment, subunit A"/>
    <property type="match status" value="1"/>
</dbReference>
<dbReference type="GO" id="GO:0009003">
    <property type="term" value="F:signal peptidase activity"/>
    <property type="evidence" value="ECO:0007669"/>
    <property type="project" value="UniProtKB-EC"/>
</dbReference>
<dbReference type="NCBIfam" id="TIGR02227">
    <property type="entry name" value="sigpep_I_bact"/>
    <property type="match status" value="1"/>
</dbReference>
<protein>
    <recommendedName>
        <fullName evidence="4 7">Signal peptidase I</fullName>
        <ecNumber evidence="4 7">3.4.21.89</ecNumber>
    </recommendedName>
</protein>
<evidence type="ECO:0000256" key="4">
    <source>
        <dbReference type="ARBA" id="ARBA00013208"/>
    </source>
</evidence>
<sequence length="250" mass="26158">MADEISGGPARPEPSSDGPRAQGDAAPGTPAARARKKRRLNPIVELVGLVAIALLLALGIQSFIVKPYQIPSESMLPTLKVGQRVLVDRISERLGSDPKVGDIVVFHPPKGAEPSSSGLSNAGDAVCADSDNIAQGRPCAGTVGGEWGSENFIKRVVGGPGDTIAVRDGRVIRNGKRTNEPFISDSCVGAGEGTACDLPKPITVPKGSYYMMGDNRGGSNDSRYWGPVPRDWIVGGAFATYWPPKEIGGL</sequence>
<dbReference type="CDD" id="cd06530">
    <property type="entry name" value="S26_SPase_I"/>
    <property type="match status" value="1"/>
</dbReference>
<dbReference type="InterPro" id="IPR019758">
    <property type="entry name" value="Pept_S26A_signal_pept_1_CS"/>
</dbReference>
<evidence type="ECO:0000313" key="12">
    <source>
        <dbReference type="Proteomes" id="UP001277761"/>
    </source>
</evidence>
<dbReference type="EC" id="3.4.21.89" evidence="4 7"/>
<keyword evidence="7" id="KW-1133">Transmembrane helix</keyword>
<keyword evidence="5 7" id="KW-0645">Protease</keyword>
<proteinExistence type="inferred from homology"/>
<evidence type="ECO:0000259" key="10">
    <source>
        <dbReference type="Pfam" id="PF10502"/>
    </source>
</evidence>
<name>A0ABU4VG77_9ACTN</name>
<evidence type="ECO:0000313" key="11">
    <source>
        <dbReference type="EMBL" id="MDX8150435.1"/>
    </source>
</evidence>
<accession>A0ABU4VG77</accession>
<comment type="caution">
    <text evidence="11">The sequence shown here is derived from an EMBL/GenBank/DDBJ whole genome shotgun (WGS) entry which is preliminary data.</text>
</comment>
<comment type="similarity">
    <text evidence="3 8">Belongs to the peptidase S26 family.</text>
</comment>
<dbReference type="PROSITE" id="PS00761">
    <property type="entry name" value="SPASE_I_3"/>
    <property type="match status" value="1"/>
</dbReference>
<gene>
    <name evidence="11" type="primary">lepB</name>
    <name evidence="11" type="ORF">SK069_02420</name>
</gene>
<keyword evidence="7" id="KW-0472">Membrane</keyword>
<dbReference type="InterPro" id="IPR036286">
    <property type="entry name" value="LexA/Signal_pep-like_sf"/>
</dbReference>
<evidence type="ECO:0000256" key="7">
    <source>
        <dbReference type="RuleBase" id="RU003993"/>
    </source>
</evidence>
<keyword evidence="6 7" id="KW-0378">Hydrolase</keyword>
<comment type="catalytic activity">
    <reaction evidence="1 7">
        <text>Cleavage of hydrophobic, N-terminal signal or leader sequences from secreted and periplasmic proteins.</text>
        <dbReference type="EC" id="3.4.21.89"/>
    </reaction>
</comment>
<evidence type="ECO:0000256" key="5">
    <source>
        <dbReference type="ARBA" id="ARBA00022670"/>
    </source>
</evidence>
<evidence type="ECO:0000256" key="9">
    <source>
        <dbReference type="SAM" id="MobiDB-lite"/>
    </source>
</evidence>
<dbReference type="InterPro" id="IPR019757">
    <property type="entry name" value="Pept_S26A_signal_pept_1_Lys-AS"/>
</dbReference>
<evidence type="ECO:0000256" key="1">
    <source>
        <dbReference type="ARBA" id="ARBA00000677"/>
    </source>
</evidence>
<dbReference type="Proteomes" id="UP001277761">
    <property type="component" value="Unassembled WGS sequence"/>
</dbReference>
<evidence type="ECO:0000256" key="6">
    <source>
        <dbReference type="ARBA" id="ARBA00022801"/>
    </source>
</evidence>
<evidence type="ECO:0000256" key="3">
    <source>
        <dbReference type="ARBA" id="ARBA00009370"/>
    </source>
</evidence>
<dbReference type="PANTHER" id="PTHR43390">
    <property type="entry name" value="SIGNAL PEPTIDASE I"/>
    <property type="match status" value="1"/>
</dbReference>
<comment type="subcellular location">
    <subcellularLocation>
        <location evidence="2">Cell membrane</location>
        <topology evidence="2">Single-pass type II membrane protein</topology>
    </subcellularLocation>
    <subcellularLocation>
        <location evidence="8">Membrane</location>
        <topology evidence="8">Single-pass type II membrane protein</topology>
    </subcellularLocation>
</comment>
<dbReference type="EMBL" id="JAXAVX010000001">
    <property type="protein sequence ID" value="MDX8150435.1"/>
    <property type="molecule type" value="Genomic_DNA"/>
</dbReference>
<evidence type="ECO:0000256" key="2">
    <source>
        <dbReference type="ARBA" id="ARBA00004401"/>
    </source>
</evidence>
<evidence type="ECO:0000256" key="8">
    <source>
        <dbReference type="RuleBase" id="RU362042"/>
    </source>
</evidence>
<dbReference type="SUPFAM" id="SSF51306">
    <property type="entry name" value="LexA/Signal peptidase"/>
    <property type="match status" value="1"/>
</dbReference>
<feature type="region of interest" description="Disordered" evidence="9">
    <location>
        <begin position="1"/>
        <end position="35"/>
    </location>
</feature>
<feature type="transmembrane region" description="Helical" evidence="7">
    <location>
        <begin position="43"/>
        <end position="64"/>
    </location>
</feature>
<dbReference type="InterPro" id="IPR019756">
    <property type="entry name" value="Pept_S26A_signal_pept_1_Ser-AS"/>
</dbReference>
<dbReference type="PRINTS" id="PR00727">
    <property type="entry name" value="LEADERPTASE"/>
</dbReference>
<feature type="domain" description="Peptidase S26" evidence="10">
    <location>
        <begin position="44"/>
        <end position="242"/>
    </location>
</feature>
<dbReference type="PROSITE" id="PS00501">
    <property type="entry name" value="SPASE_I_1"/>
    <property type="match status" value="1"/>
</dbReference>
<organism evidence="11 12">
    <name type="scientific">Patulibacter brassicae</name>
    <dbReference type="NCBI Taxonomy" id="1705717"/>
    <lineage>
        <taxon>Bacteria</taxon>
        <taxon>Bacillati</taxon>
        <taxon>Actinomycetota</taxon>
        <taxon>Thermoleophilia</taxon>
        <taxon>Solirubrobacterales</taxon>
        <taxon>Patulibacteraceae</taxon>
        <taxon>Patulibacter</taxon>
    </lineage>
</organism>
<dbReference type="RefSeq" id="WP_319952583.1">
    <property type="nucleotide sequence ID" value="NZ_JAXAVX010000001.1"/>
</dbReference>
<keyword evidence="12" id="KW-1185">Reference proteome</keyword>
<keyword evidence="7" id="KW-0812">Transmembrane</keyword>